<reference evidence="8" key="1">
    <citation type="submission" date="2020-08" db="EMBL/GenBank/DDBJ databases">
        <title>Genome public.</title>
        <authorList>
            <person name="Liu C."/>
            <person name="Sun Q."/>
        </authorList>
    </citation>
    <scope>NUCLEOTIDE SEQUENCE</scope>
    <source>
        <strain evidence="8">BX12</strain>
    </source>
</reference>
<gene>
    <name evidence="8" type="ORF">H9L42_04340</name>
</gene>
<name>A0A923NKS5_9FIRM</name>
<dbReference type="Pfam" id="PF01276">
    <property type="entry name" value="OKR_DC_1"/>
    <property type="match status" value="1"/>
</dbReference>
<keyword evidence="3" id="KW-0210">Decarboxylase</keyword>
<evidence type="ECO:0000256" key="2">
    <source>
        <dbReference type="ARBA" id="ARBA00010671"/>
    </source>
</evidence>
<sequence length="487" mass="53227">MNQQTVLEFLMEHAARKPVSFHMPGHKGSALYRRFGYGAFLERFMDCDITEIPGADNLFQTEGVLKETQERYAKLYDAERSYLLINGTSGGILASILASVPEGGKLVMARNCHKSVFNALTLGNIQPVYAYPEMIREHGILGEVTAGEIERTLLEHPDAAAVILPSPNYYGICSDIQAIARIVHKHGKILIVDQAHGAHLKWLSRKENGGAGPVCAEEAGADLVINSIHKTLASFTQSAVLNLNSDRVDRYVLEDKLQAVQSTSPSYLLMASLDISARLLEEHEAVLMKEWNENLRFFYEEAKTIPGIRLIEGMENLDASKININTAGLGISAAELENKLMERDIFSELTTGNILMLMTGIGNRRSDFERLLAALKEIGQDGSHQNAPAAGGNGGRMPVRAELFPVPKEKERIPLEEAEGRICASSIIPYPPGIPLICPGEKMAEEDIAYIRALREAGEKVIGVNEKGEVTVGTAARSAASRRGPAL</sequence>
<feature type="domain" description="Orn/Lys/Arg decarboxylase C-terminal" evidence="7">
    <location>
        <begin position="405"/>
        <end position="464"/>
    </location>
</feature>
<evidence type="ECO:0000259" key="7">
    <source>
        <dbReference type="Pfam" id="PF03711"/>
    </source>
</evidence>
<dbReference type="RefSeq" id="WP_187302145.1">
    <property type="nucleotide sequence ID" value="NZ_JACRYT010000002.1"/>
</dbReference>
<evidence type="ECO:0000313" key="9">
    <source>
        <dbReference type="Proteomes" id="UP000602647"/>
    </source>
</evidence>
<comment type="cofactor">
    <cofactor evidence="1">
        <name>pyridoxal 5'-phosphate</name>
        <dbReference type="ChEBI" id="CHEBI:597326"/>
    </cofactor>
</comment>
<dbReference type="Proteomes" id="UP000602647">
    <property type="component" value="Unassembled WGS sequence"/>
</dbReference>
<dbReference type="InterPro" id="IPR008286">
    <property type="entry name" value="Prn/Lys/Arg_de-COase_C"/>
</dbReference>
<dbReference type="Gene3D" id="3.90.105.10">
    <property type="entry name" value="Molybdopterin biosynthesis moea protein, domain 2"/>
    <property type="match status" value="1"/>
</dbReference>
<dbReference type="InterPro" id="IPR036633">
    <property type="entry name" value="Prn/Lys/Arg_de-COase_C_sf"/>
</dbReference>
<dbReference type="Pfam" id="PF03711">
    <property type="entry name" value="OKR_DC_1_C"/>
    <property type="match status" value="1"/>
</dbReference>
<keyword evidence="5" id="KW-0456">Lyase</keyword>
<dbReference type="Gene3D" id="3.40.640.10">
    <property type="entry name" value="Type I PLP-dependent aspartate aminotransferase-like (Major domain)"/>
    <property type="match status" value="1"/>
</dbReference>
<dbReference type="AlphaFoldDB" id="A0A923NKS5"/>
<dbReference type="InterPro" id="IPR015424">
    <property type="entry name" value="PyrdxlP-dep_Trfase"/>
</dbReference>
<dbReference type="PANTHER" id="PTHR43277">
    <property type="entry name" value="ARGININE DECARBOXYLASE"/>
    <property type="match status" value="1"/>
</dbReference>
<comment type="similarity">
    <text evidence="2">Belongs to the Orn/Lys/Arg decarboxylase class-I family.</text>
</comment>
<feature type="domain" description="Orn/Lys/Arg decarboxylases family 1 pyridoxal-P attachment site" evidence="6">
    <location>
        <begin position="8"/>
        <end position="285"/>
    </location>
</feature>
<evidence type="ECO:0000256" key="5">
    <source>
        <dbReference type="ARBA" id="ARBA00023239"/>
    </source>
</evidence>
<protein>
    <recommendedName>
        <fullName evidence="10">Arginine decarboxylase</fullName>
    </recommendedName>
</protein>
<evidence type="ECO:0008006" key="10">
    <source>
        <dbReference type="Google" id="ProtNLM"/>
    </source>
</evidence>
<keyword evidence="4" id="KW-0663">Pyridoxal phosphate</keyword>
<comment type="caution">
    <text evidence="8">The sequence shown here is derived from an EMBL/GenBank/DDBJ whole genome shotgun (WGS) entry which is preliminary data.</text>
</comment>
<dbReference type="SUPFAM" id="SSF53383">
    <property type="entry name" value="PLP-dependent transferases"/>
    <property type="match status" value="1"/>
</dbReference>
<dbReference type="SUPFAM" id="SSF55904">
    <property type="entry name" value="Ornithine decarboxylase C-terminal domain"/>
    <property type="match status" value="1"/>
</dbReference>
<evidence type="ECO:0000256" key="3">
    <source>
        <dbReference type="ARBA" id="ARBA00022793"/>
    </source>
</evidence>
<dbReference type="InterPro" id="IPR052357">
    <property type="entry name" value="Orn_Lys_Arg_decarboxylase-I"/>
</dbReference>
<evidence type="ECO:0000256" key="4">
    <source>
        <dbReference type="ARBA" id="ARBA00022898"/>
    </source>
</evidence>
<organism evidence="8 9">
    <name type="scientific">Zhenpiania hominis</name>
    <dbReference type="NCBI Taxonomy" id="2763644"/>
    <lineage>
        <taxon>Bacteria</taxon>
        <taxon>Bacillati</taxon>
        <taxon>Bacillota</taxon>
        <taxon>Clostridia</taxon>
        <taxon>Peptostreptococcales</taxon>
        <taxon>Anaerovoracaceae</taxon>
        <taxon>Zhenpiania</taxon>
    </lineage>
</organism>
<evidence type="ECO:0000259" key="6">
    <source>
        <dbReference type="Pfam" id="PF01276"/>
    </source>
</evidence>
<dbReference type="PANTHER" id="PTHR43277:SF3">
    <property type="entry name" value="DECARBOXYLASE, PUTATIVE-RELATED"/>
    <property type="match status" value="1"/>
</dbReference>
<dbReference type="InterPro" id="IPR015421">
    <property type="entry name" value="PyrdxlP-dep_Trfase_major"/>
</dbReference>
<keyword evidence="9" id="KW-1185">Reference proteome</keyword>
<evidence type="ECO:0000256" key="1">
    <source>
        <dbReference type="ARBA" id="ARBA00001933"/>
    </source>
</evidence>
<dbReference type="InterPro" id="IPR000310">
    <property type="entry name" value="Orn/Lys/Arg_deCO2ase_major_dom"/>
</dbReference>
<dbReference type="EMBL" id="JACRYT010000002">
    <property type="protein sequence ID" value="MBC6679052.1"/>
    <property type="molecule type" value="Genomic_DNA"/>
</dbReference>
<proteinExistence type="inferred from homology"/>
<dbReference type="GO" id="GO:0016831">
    <property type="term" value="F:carboxy-lyase activity"/>
    <property type="evidence" value="ECO:0007669"/>
    <property type="project" value="UniProtKB-KW"/>
</dbReference>
<evidence type="ECO:0000313" key="8">
    <source>
        <dbReference type="EMBL" id="MBC6679052.1"/>
    </source>
</evidence>
<accession>A0A923NKS5</accession>